<dbReference type="InterPro" id="IPR001433">
    <property type="entry name" value="OxRdtase_FAD/NAD-bd"/>
</dbReference>
<keyword evidence="4" id="KW-1185">Reference proteome</keyword>
<evidence type="ECO:0000313" key="4">
    <source>
        <dbReference type="Proteomes" id="UP001551582"/>
    </source>
</evidence>
<dbReference type="PANTHER" id="PTHR47354:SF5">
    <property type="entry name" value="PROTEIN RFBI"/>
    <property type="match status" value="1"/>
</dbReference>
<reference evidence="3 4" key="1">
    <citation type="submission" date="2024-06" db="EMBL/GenBank/DDBJ databases">
        <title>The Natural Products Discovery Center: Release of the First 8490 Sequenced Strains for Exploring Actinobacteria Biosynthetic Diversity.</title>
        <authorList>
            <person name="Kalkreuter E."/>
            <person name="Kautsar S.A."/>
            <person name="Yang D."/>
            <person name="Bader C.D."/>
            <person name="Teijaro C.N."/>
            <person name="Fluegel L."/>
            <person name="Davis C.M."/>
            <person name="Simpson J.R."/>
            <person name="Lauterbach L."/>
            <person name="Steele A.D."/>
            <person name="Gui C."/>
            <person name="Meng S."/>
            <person name="Li G."/>
            <person name="Viehrig K."/>
            <person name="Ye F."/>
            <person name="Su P."/>
            <person name="Kiefer A.F."/>
            <person name="Nichols A."/>
            <person name="Cepeda A.J."/>
            <person name="Yan W."/>
            <person name="Fan B."/>
            <person name="Jiang Y."/>
            <person name="Adhikari A."/>
            <person name="Zheng C.-J."/>
            <person name="Schuster L."/>
            <person name="Cowan T.M."/>
            <person name="Smanski M.J."/>
            <person name="Chevrette M.G."/>
            <person name="De Carvalho L.P.S."/>
            <person name="Shen B."/>
        </authorList>
    </citation>
    <scope>NUCLEOTIDE SEQUENCE [LARGE SCALE GENOMIC DNA]</scope>
    <source>
        <strain evidence="3 4">NPDC048274</strain>
    </source>
</reference>
<dbReference type="RefSeq" id="WP_359978174.1">
    <property type="nucleotide sequence ID" value="NZ_JBEZLS010000006.1"/>
</dbReference>
<evidence type="ECO:0000256" key="1">
    <source>
        <dbReference type="ARBA" id="ARBA00001974"/>
    </source>
</evidence>
<dbReference type="EMBL" id="JBEZLS010000006">
    <property type="protein sequence ID" value="MEU9351432.1"/>
    <property type="molecule type" value="Genomic_DNA"/>
</dbReference>
<dbReference type="Proteomes" id="UP001551582">
    <property type="component" value="Unassembled WGS sequence"/>
</dbReference>
<sequence length="147" mass="15891">MSLPFGDLALPEGDSPLFLASAGIGITPMLSTLDHLADTSSGRRVTVVHADRSPAHHAHRLELDDLVGRFPHATLHLCYESPGEPVMPHVHEGRADVTRLALPEDVSAFLCGPPAFMQGVRSDLLAQGLSPKDIHYAVFGRDLWLSK</sequence>
<dbReference type="PANTHER" id="PTHR47354">
    <property type="entry name" value="NADH OXIDOREDUCTASE HCR"/>
    <property type="match status" value="1"/>
</dbReference>
<proteinExistence type="predicted"/>
<name>A0ABV3E445_9ACTN</name>
<dbReference type="Gene3D" id="3.40.50.80">
    <property type="entry name" value="Nucleotide-binding domain of ferredoxin-NADP reductase (FNR) module"/>
    <property type="match status" value="1"/>
</dbReference>
<evidence type="ECO:0000313" key="3">
    <source>
        <dbReference type="EMBL" id="MEU9351432.1"/>
    </source>
</evidence>
<dbReference type="InterPro" id="IPR039261">
    <property type="entry name" value="FNR_nucleotide-bd"/>
</dbReference>
<protein>
    <recommendedName>
        <fullName evidence="2">Oxidoreductase FAD/NAD(P)-binding domain-containing protein</fullName>
    </recommendedName>
</protein>
<feature type="domain" description="Oxidoreductase FAD/NAD(P)-binding" evidence="2">
    <location>
        <begin position="21"/>
        <end position="121"/>
    </location>
</feature>
<accession>A0ABV3E445</accession>
<dbReference type="InterPro" id="IPR050415">
    <property type="entry name" value="MRET"/>
</dbReference>
<dbReference type="SUPFAM" id="SSF52343">
    <property type="entry name" value="Ferredoxin reductase-like, C-terminal NADP-linked domain"/>
    <property type="match status" value="1"/>
</dbReference>
<evidence type="ECO:0000259" key="2">
    <source>
        <dbReference type="Pfam" id="PF00175"/>
    </source>
</evidence>
<comment type="caution">
    <text evidence="3">The sequence shown here is derived from an EMBL/GenBank/DDBJ whole genome shotgun (WGS) entry which is preliminary data.</text>
</comment>
<gene>
    <name evidence="3" type="ORF">AB0D65_10490</name>
</gene>
<dbReference type="Pfam" id="PF00175">
    <property type="entry name" value="NAD_binding_1"/>
    <property type="match status" value="1"/>
</dbReference>
<comment type="cofactor">
    <cofactor evidence="1">
        <name>FAD</name>
        <dbReference type="ChEBI" id="CHEBI:57692"/>
    </cofactor>
</comment>
<organism evidence="3 4">
    <name type="scientific">Streptomyces griseoloalbus</name>
    <dbReference type="NCBI Taxonomy" id="67303"/>
    <lineage>
        <taxon>Bacteria</taxon>
        <taxon>Bacillati</taxon>
        <taxon>Actinomycetota</taxon>
        <taxon>Actinomycetes</taxon>
        <taxon>Kitasatosporales</taxon>
        <taxon>Streptomycetaceae</taxon>
        <taxon>Streptomyces</taxon>
    </lineage>
</organism>